<protein>
    <submittedName>
        <fullName evidence="2">Uncharacterized protein</fullName>
    </submittedName>
</protein>
<evidence type="ECO:0000256" key="1">
    <source>
        <dbReference type="SAM" id="Phobius"/>
    </source>
</evidence>
<keyword evidence="1" id="KW-0812">Transmembrane</keyword>
<accession>A0A0E9WI01</accession>
<reference evidence="2" key="1">
    <citation type="submission" date="2014-11" db="EMBL/GenBank/DDBJ databases">
        <authorList>
            <person name="Amaro Gonzalez C."/>
        </authorList>
    </citation>
    <scope>NUCLEOTIDE SEQUENCE</scope>
</reference>
<dbReference type="AlphaFoldDB" id="A0A0E9WI01"/>
<keyword evidence="1" id="KW-1133">Transmembrane helix</keyword>
<keyword evidence="1" id="KW-0472">Membrane</keyword>
<dbReference type="EMBL" id="GBXM01019464">
    <property type="protein sequence ID" value="JAH89113.1"/>
    <property type="molecule type" value="Transcribed_RNA"/>
</dbReference>
<proteinExistence type="predicted"/>
<reference evidence="2" key="2">
    <citation type="journal article" date="2015" name="Fish Shellfish Immunol.">
        <title>Early steps in the European eel (Anguilla anguilla)-Vibrio vulnificus interaction in the gills: Role of the RtxA13 toxin.</title>
        <authorList>
            <person name="Callol A."/>
            <person name="Pajuelo D."/>
            <person name="Ebbesson L."/>
            <person name="Teles M."/>
            <person name="MacKenzie S."/>
            <person name="Amaro C."/>
        </authorList>
    </citation>
    <scope>NUCLEOTIDE SEQUENCE</scope>
</reference>
<feature type="transmembrane region" description="Helical" evidence="1">
    <location>
        <begin position="44"/>
        <end position="67"/>
    </location>
</feature>
<organism evidence="2">
    <name type="scientific">Anguilla anguilla</name>
    <name type="common">European freshwater eel</name>
    <name type="synonym">Muraena anguilla</name>
    <dbReference type="NCBI Taxonomy" id="7936"/>
    <lineage>
        <taxon>Eukaryota</taxon>
        <taxon>Metazoa</taxon>
        <taxon>Chordata</taxon>
        <taxon>Craniata</taxon>
        <taxon>Vertebrata</taxon>
        <taxon>Euteleostomi</taxon>
        <taxon>Actinopterygii</taxon>
        <taxon>Neopterygii</taxon>
        <taxon>Teleostei</taxon>
        <taxon>Anguilliformes</taxon>
        <taxon>Anguillidae</taxon>
        <taxon>Anguilla</taxon>
    </lineage>
</organism>
<sequence length="68" mass="7441">MPLSHTETPPLKVTENYTESADCEEPCMKDEQARTTVVIIITRLLLSLGVVVVVVAAALLEISIVLIY</sequence>
<evidence type="ECO:0000313" key="2">
    <source>
        <dbReference type="EMBL" id="JAH89113.1"/>
    </source>
</evidence>
<name>A0A0E9WI01_ANGAN</name>